<dbReference type="Proteomes" id="UP000094526">
    <property type="component" value="Unassembled WGS sequence"/>
</dbReference>
<dbReference type="AlphaFoldDB" id="A0A1C1CV00"/>
<accession>A0A1C1CV00</accession>
<keyword evidence="3" id="KW-1185">Reference proteome</keyword>
<feature type="compositionally biased region" description="Basic and acidic residues" evidence="1">
    <location>
        <begin position="57"/>
        <end position="77"/>
    </location>
</feature>
<sequence>MAGSKGFLFVDAYPSATDPRSRELQRSRMLSHAARASHPKNRKDPPKRTTNHVSAARKRESEQPVWEREGIETHRNDGSTSDEEGPSHEQIHNCPKRCSGVYRWRLIQRHSRSRVGGRNCQGAKSAKHPYNRAVERPDRTLPLYKGNSDPFNSTAVPFSAFDLALVKDDRVSVIDVCWPAEISMRGNRAILVAETWKSMPSILDAEAVAHAIISHSHYSRAVRYQIQGRRDQNAMVLAEKHKMLAVRGLRDLLENYRQNGRSDLLVQIRNASAQLSACGIISGDVASAQVHFVGVKMVVDMMGGLKSMLPFQSEALLFSQVACAWFNRQRPVFHPDEWNPQSWAEFSRSLPKPLSSTVDHGIPPTPDGCTTDTFQPSAMSPTVRSVVKELRDLLYIEEVKIALAATKSDMAEPVFRWSVLRKLAIRARNLVLWCDLRDIMSESAAENGGLDELRASNSSTAFNMILCLTVRCFDRAILEEFYYIEQPSFRFSTMFLAEVEANLKRLDPPFPSGRNSDDEHLDIQGQVLQDERRFDMLWIYSVGAYIEHCNIKPSSRRVSTAAAEPLVSSPTTPGVGKQDTTGGGGGPFTALFSRLVRTLGFGTFQDLTSFLSERYLYCARVQDESLRKLMEF</sequence>
<comment type="caution">
    <text evidence="2">The sequence shown here is derived from an EMBL/GenBank/DDBJ whole genome shotgun (WGS) entry which is preliminary data.</text>
</comment>
<evidence type="ECO:0000313" key="2">
    <source>
        <dbReference type="EMBL" id="OCT52322.1"/>
    </source>
</evidence>
<organism evidence="2 3">
    <name type="scientific">Cladophialophora carrionii</name>
    <dbReference type="NCBI Taxonomy" id="86049"/>
    <lineage>
        <taxon>Eukaryota</taxon>
        <taxon>Fungi</taxon>
        <taxon>Dikarya</taxon>
        <taxon>Ascomycota</taxon>
        <taxon>Pezizomycotina</taxon>
        <taxon>Eurotiomycetes</taxon>
        <taxon>Chaetothyriomycetidae</taxon>
        <taxon>Chaetothyriales</taxon>
        <taxon>Herpotrichiellaceae</taxon>
        <taxon>Cladophialophora</taxon>
    </lineage>
</organism>
<name>A0A1C1CV00_9EURO</name>
<dbReference type="EMBL" id="LGRB01000009">
    <property type="protein sequence ID" value="OCT52322.1"/>
    <property type="molecule type" value="Genomic_DNA"/>
</dbReference>
<dbReference type="OrthoDB" id="4161174at2759"/>
<evidence type="ECO:0000313" key="3">
    <source>
        <dbReference type="Proteomes" id="UP000094526"/>
    </source>
</evidence>
<evidence type="ECO:0000256" key="1">
    <source>
        <dbReference type="SAM" id="MobiDB-lite"/>
    </source>
</evidence>
<feature type="region of interest" description="Disordered" evidence="1">
    <location>
        <begin position="1"/>
        <end position="92"/>
    </location>
</feature>
<dbReference type="Pfam" id="PF11951">
    <property type="entry name" value="Fungal_trans_2"/>
    <property type="match status" value="1"/>
</dbReference>
<dbReference type="VEuPathDB" id="FungiDB:G647_05847"/>
<protein>
    <submittedName>
        <fullName evidence="2">Uncharacterized protein</fullName>
    </submittedName>
</protein>
<reference evidence="3" key="1">
    <citation type="submission" date="2015-07" db="EMBL/GenBank/DDBJ databases">
        <authorList>
            <person name="Teixeira M.M."/>
            <person name="Souza R.C."/>
            <person name="Almeida L.G."/>
            <person name="Vicente V.A."/>
            <person name="de Hoog S."/>
            <person name="Bocca A.L."/>
            <person name="de Almeida S.R."/>
            <person name="Vasconcelos A.T."/>
            <person name="Felipe M.S."/>
        </authorList>
    </citation>
    <scope>NUCLEOTIDE SEQUENCE [LARGE SCALE GENOMIC DNA]</scope>
    <source>
        <strain evidence="3">KSF</strain>
    </source>
</reference>
<proteinExistence type="predicted"/>
<gene>
    <name evidence="2" type="ORF">CLCR_08238</name>
</gene>
<dbReference type="VEuPathDB" id="FungiDB:CLCR_08238"/>
<dbReference type="InterPro" id="IPR021858">
    <property type="entry name" value="Fun_TF"/>
</dbReference>